<dbReference type="InterPro" id="IPR015919">
    <property type="entry name" value="Cadherin-like_sf"/>
</dbReference>
<keyword evidence="12" id="KW-1185">Reference proteome</keyword>
<evidence type="ECO:0000259" key="10">
    <source>
        <dbReference type="PROSITE" id="PS50268"/>
    </source>
</evidence>
<keyword evidence="7" id="KW-0472">Membrane</keyword>
<dbReference type="GO" id="GO:0016342">
    <property type="term" value="C:catenin complex"/>
    <property type="evidence" value="ECO:0007669"/>
    <property type="project" value="TreeGrafter"/>
</dbReference>
<evidence type="ECO:0000313" key="11">
    <source>
        <dbReference type="EMBL" id="KAG0720991.1"/>
    </source>
</evidence>
<dbReference type="EMBL" id="JACEEZ010011964">
    <property type="protein sequence ID" value="KAG0720991.1"/>
    <property type="molecule type" value="Genomic_DNA"/>
</dbReference>
<gene>
    <name evidence="11" type="primary">CadN2_9</name>
    <name evidence="11" type="ORF">GWK47_047348</name>
</gene>
<dbReference type="GO" id="GO:0009653">
    <property type="term" value="P:anatomical structure morphogenesis"/>
    <property type="evidence" value="ECO:0007669"/>
    <property type="project" value="UniProtKB-ARBA"/>
</dbReference>
<keyword evidence="2" id="KW-0812">Transmembrane</keyword>
<feature type="compositionally biased region" description="Low complexity" evidence="9">
    <location>
        <begin position="66"/>
        <end position="97"/>
    </location>
</feature>
<dbReference type="OrthoDB" id="6252479at2759"/>
<evidence type="ECO:0000256" key="4">
    <source>
        <dbReference type="ARBA" id="ARBA00022737"/>
    </source>
</evidence>
<dbReference type="Gene3D" id="2.60.40.60">
    <property type="entry name" value="Cadherins"/>
    <property type="match status" value="5"/>
</dbReference>
<name>A0A8J5CUF8_CHIOP</name>
<dbReference type="PANTHER" id="PTHR24027:SF438">
    <property type="entry name" value="CADHERIN 23"/>
    <property type="match status" value="1"/>
</dbReference>
<evidence type="ECO:0000256" key="6">
    <source>
        <dbReference type="ARBA" id="ARBA00022989"/>
    </source>
</evidence>
<dbReference type="FunFam" id="2.60.40.60:FF:000020">
    <property type="entry name" value="Dachsous cadherin-related 1b"/>
    <property type="match status" value="1"/>
</dbReference>
<evidence type="ECO:0000256" key="5">
    <source>
        <dbReference type="ARBA" id="ARBA00022837"/>
    </source>
</evidence>
<feature type="domain" description="Cadherin" evidence="10">
    <location>
        <begin position="39"/>
        <end position="148"/>
    </location>
</feature>
<feature type="region of interest" description="Disordered" evidence="9">
    <location>
        <begin position="1000"/>
        <end position="1037"/>
    </location>
</feature>
<dbReference type="GO" id="GO:0007156">
    <property type="term" value="P:homophilic cell adhesion via plasma membrane adhesion molecules"/>
    <property type="evidence" value="ECO:0007669"/>
    <property type="project" value="InterPro"/>
</dbReference>
<keyword evidence="5 8" id="KW-0106">Calcium</keyword>
<evidence type="ECO:0000256" key="2">
    <source>
        <dbReference type="ARBA" id="ARBA00022692"/>
    </source>
</evidence>
<proteinExistence type="predicted"/>
<evidence type="ECO:0000256" key="7">
    <source>
        <dbReference type="ARBA" id="ARBA00023136"/>
    </source>
</evidence>
<dbReference type="InterPro" id="IPR020894">
    <property type="entry name" value="Cadherin_CS"/>
</dbReference>
<dbReference type="GO" id="GO:0005509">
    <property type="term" value="F:calcium ion binding"/>
    <property type="evidence" value="ECO:0007669"/>
    <property type="project" value="UniProtKB-UniRule"/>
</dbReference>
<dbReference type="InterPro" id="IPR002126">
    <property type="entry name" value="Cadherin-like_dom"/>
</dbReference>
<comment type="caution">
    <text evidence="11">The sequence shown here is derived from an EMBL/GenBank/DDBJ whole genome shotgun (WGS) entry which is preliminary data.</text>
</comment>
<dbReference type="GO" id="GO:0031175">
    <property type="term" value="P:neuron projection development"/>
    <property type="evidence" value="ECO:0007669"/>
    <property type="project" value="TreeGrafter"/>
</dbReference>
<feature type="region of interest" description="Disordered" evidence="9">
    <location>
        <begin position="929"/>
        <end position="987"/>
    </location>
</feature>
<feature type="domain" description="Cadherin" evidence="10">
    <location>
        <begin position="348"/>
        <end position="518"/>
    </location>
</feature>
<reference evidence="11" key="1">
    <citation type="submission" date="2020-07" db="EMBL/GenBank/DDBJ databases">
        <title>The High-quality genome of the commercially important snow crab, Chionoecetes opilio.</title>
        <authorList>
            <person name="Jeong J.-H."/>
            <person name="Ryu S."/>
        </authorList>
    </citation>
    <scope>NUCLEOTIDE SEQUENCE</scope>
    <source>
        <strain evidence="11">MADBK_172401_WGS</strain>
        <tissue evidence="11">Digestive gland</tissue>
    </source>
</reference>
<dbReference type="SUPFAM" id="SSF49313">
    <property type="entry name" value="Cadherin-like"/>
    <property type="match status" value="6"/>
</dbReference>
<accession>A0A8J5CUF8</accession>
<dbReference type="CDD" id="cd11304">
    <property type="entry name" value="Cadherin_repeat"/>
    <property type="match status" value="3"/>
</dbReference>
<feature type="domain" description="Cadherin" evidence="10">
    <location>
        <begin position="624"/>
        <end position="743"/>
    </location>
</feature>
<dbReference type="Pfam" id="PF00028">
    <property type="entry name" value="Cadherin"/>
    <property type="match status" value="2"/>
</dbReference>
<dbReference type="PROSITE" id="PS00232">
    <property type="entry name" value="CADHERIN_1"/>
    <property type="match status" value="2"/>
</dbReference>
<comment type="subcellular location">
    <subcellularLocation>
        <location evidence="1">Membrane</location>
    </subcellularLocation>
</comment>
<evidence type="ECO:0000256" key="8">
    <source>
        <dbReference type="PROSITE-ProRule" id="PRU00043"/>
    </source>
</evidence>
<feature type="domain" description="Cadherin" evidence="10">
    <location>
        <begin position="526"/>
        <end position="623"/>
    </location>
</feature>
<dbReference type="PRINTS" id="PR00205">
    <property type="entry name" value="CADHERIN"/>
</dbReference>
<dbReference type="GO" id="GO:0008013">
    <property type="term" value="F:beta-catenin binding"/>
    <property type="evidence" value="ECO:0007669"/>
    <property type="project" value="TreeGrafter"/>
</dbReference>
<keyword evidence="6" id="KW-1133">Transmembrane helix</keyword>
<dbReference type="SMART" id="SM00112">
    <property type="entry name" value="CA"/>
    <property type="match status" value="5"/>
</dbReference>
<dbReference type="PANTHER" id="PTHR24027">
    <property type="entry name" value="CADHERIN-23"/>
    <property type="match status" value="1"/>
</dbReference>
<dbReference type="AlphaFoldDB" id="A0A8J5CUF8"/>
<sequence>MYQALSSRWPCSDTLRALSKASCHTLPWRAVMPTTTKTTATDGDKGKFGHLSYSLSGDGVLLPPSISSSSSSSTSFHAPSQSTSSSPPPSFTVNPSTGDVRLLRPLDRDPPEGRAVWHLWVTATDGELQASMSVTINLKDVNDNAPHFPESHVVVAISEDAPQSTSVVQVSAVDLDDPLEGYNARLTYSLERNVIEAASGTPIFEVDRQYGLVTTAICCLDREKTQRYVLHVVATDGGGLKGTSTVEVEVSDINDEAPRFSMAEWFLDVREGHPPEQSLASLTVIDPDTFNDFAFRVSARGRTPPWGYNAPLLPGKGKVMGGFGAQSSRTSTVEVEVSDINDEAPRFSMAEWFLDVREGHPPEQSLASLTVIDPDTFNDFAFRLVPGSGHGWQLFKVQARDGTGEKRNPVKQKKNLDALEEEHGQRSHVRAFNLEDFSGNVREEDEREEGGGGGGSARVAELRATEELDYENPDHRKGFRFRVQVTDKGAAGWLERRRVGSAWVNINLIDNNDNTPILRDTHARRTVPEDAPIGTPLASFTATDADAAGLGVIHFAIAPDSDPGGLFTLDGTGAVRVAGGLDRESSPAHTLLIWASDDGVPPRTATATLTVTVTDVNDNPPFLSEPKGEVEVEENGETKMVTKIKLDDPDDWHLGHGPPFSLALDPRAPHHVTSVVSVEFDPEGDDGRGIGVVWVRGPLDREERRALLVPVVVGDAAPAPCTATLTLTLHVRDQNDNPLTPAAKNVTAHVLQEGEGGERVPLGRIFVKDPDEGAEERTYAWRNPPPLPGFSLHPATGHLDMSPAVPPGSIAKLVCVSCVLAAAWWLSAAWLEGVAEDLEAKVEARRPPLSLFATCVQWLWPPPPPPPTRVPPFYARHVEAARKILRLREELRQPMPRPSWVLLRYLLGIVLPAGLMVWLIQCRTTGLRPPADASNTAQQAQHEAAVLRPSLQESDEETFGGPSFPKSGRRHPCNGPSSHEGTEQSEVKLSIQEDSLVGTLPSSAVTPIPDDGLVVNENTSQRDEGFSLTESESQPDAELSLCKTSPHVSLTQDLSTRLDSAVAFDVPSSQDSSLQDGSQELDDSYFIDEPELSIF</sequence>
<evidence type="ECO:0000256" key="9">
    <source>
        <dbReference type="SAM" id="MobiDB-lite"/>
    </source>
</evidence>
<dbReference type="GO" id="GO:0016477">
    <property type="term" value="P:cell migration"/>
    <property type="evidence" value="ECO:0007669"/>
    <property type="project" value="TreeGrafter"/>
</dbReference>
<keyword evidence="4" id="KW-0677">Repeat</keyword>
<dbReference type="GO" id="GO:0060429">
    <property type="term" value="P:epithelium development"/>
    <property type="evidence" value="ECO:0007669"/>
    <property type="project" value="UniProtKB-ARBA"/>
</dbReference>
<feature type="region of interest" description="Disordered" evidence="9">
    <location>
        <begin position="438"/>
        <end position="457"/>
    </location>
</feature>
<dbReference type="PROSITE" id="PS50268">
    <property type="entry name" value="CADHERIN_2"/>
    <property type="match status" value="5"/>
</dbReference>
<keyword evidence="3" id="KW-0732">Signal</keyword>
<feature type="domain" description="Cadherin" evidence="10">
    <location>
        <begin position="149"/>
        <end position="260"/>
    </location>
</feature>
<dbReference type="InterPro" id="IPR039808">
    <property type="entry name" value="Cadherin"/>
</dbReference>
<dbReference type="Proteomes" id="UP000770661">
    <property type="component" value="Unassembled WGS sequence"/>
</dbReference>
<protein>
    <submittedName>
        <fullName evidence="11">Putative neural-cadherin 2</fullName>
    </submittedName>
</protein>
<dbReference type="FunFam" id="2.60.40.60:FF:000104">
    <property type="entry name" value="cadherin-23 isoform X1"/>
    <property type="match status" value="1"/>
</dbReference>
<evidence type="ECO:0000256" key="3">
    <source>
        <dbReference type="ARBA" id="ARBA00022729"/>
    </source>
</evidence>
<feature type="region of interest" description="Disordered" evidence="9">
    <location>
        <begin position="66"/>
        <end position="107"/>
    </location>
</feature>
<dbReference type="GO" id="GO:0045296">
    <property type="term" value="F:cadherin binding"/>
    <property type="evidence" value="ECO:0007669"/>
    <property type="project" value="TreeGrafter"/>
</dbReference>
<evidence type="ECO:0000313" key="12">
    <source>
        <dbReference type="Proteomes" id="UP000770661"/>
    </source>
</evidence>
<evidence type="ECO:0000256" key="1">
    <source>
        <dbReference type="ARBA" id="ARBA00004370"/>
    </source>
</evidence>
<organism evidence="11 12">
    <name type="scientific">Chionoecetes opilio</name>
    <name type="common">Atlantic snow crab</name>
    <name type="synonym">Cancer opilio</name>
    <dbReference type="NCBI Taxonomy" id="41210"/>
    <lineage>
        <taxon>Eukaryota</taxon>
        <taxon>Metazoa</taxon>
        <taxon>Ecdysozoa</taxon>
        <taxon>Arthropoda</taxon>
        <taxon>Crustacea</taxon>
        <taxon>Multicrustacea</taxon>
        <taxon>Malacostraca</taxon>
        <taxon>Eumalacostraca</taxon>
        <taxon>Eucarida</taxon>
        <taxon>Decapoda</taxon>
        <taxon>Pleocyemata</taxon>
        <taxon>Brachyura</taxon>
        <taxon>Eubrachyura</taxon>
        <taxon>Majoidea</taxon>
        <taxon>Majidae</taxon>
        <taxon>Chionoecetes</taxon>
    </lineage>
</organism>